<dbReference type="NCBIfam" id="TIGR01414">
    <property type="entry name" value="autotrans_barl"/>
    <property type="match status" value="1"/>
</dbReference>
<dbReference type="InterPro" id="IPR051551">
    <property type="entry name" value="Autotransporter_adhesion"/>
</dbReference>
<dbReference type="Proteomes" id="UP001156691">
    <property type="component" value="Unassembled WGS sequence"/>
</dbReference>
<dbReference type="PROSITE" id="PS51208">
    <property type="entry name" value="AUTOTRANSPORTER"/>
    <property type="match status" value="1"/>
</dbReference>
<dbReference type="EMBL" id="BSNS01000011">
    <property type="protein sequence ID" value="GLQ55437.1"/>
    <property type="molecule type" value="Genomic_DNA"/>
</dbReference>
<dbReference type="InterPro" id="IPR036709">
    <property type="entry name" value="Autotransporte_beta_dom_sf"/>
</dbReference>
<proteinExistence type="predicted"/>
<reference evidence="3" key="1">
    <citation type="journal article" date="2019" name="Int. J. Syst. Evol. Microbiol.">
        <title>The Global Catalogue of Microorganisms (GCM) 10K type strain sequencing project: providing services to taxonomists for standard genome sequencing and annotation.</title>
        <authorList>
            <consortium name="The Broad Institute Genomics Platform"/>
            <consortium name="The Broad Institute Genome Sequencing Center for Infectious Disease"/>
            <person name="Wu L."/>
            <person name="Ma J."/>
        </authorList>
    </citation>
    <scope>NUCLEOTIDE SEQUENCE [LARGE SCALE GENOMIC DNA]</scope>
    <source>
        <strain evidence="3">NBRC 112416</strain>
    </source>
</reference>
<dbReference type="Pfam" id="PF03797">
    <property type="entry name" value="Autotransporter"/>
    <property type="match status" value="1"/>
</dbReference>
<dbReference type="PANTHER" id="PTHR35037:SF3">
    <property type="entry name" value="C-TERMINAL REGION OF AIDA-LIKE PROTEIN"/>
    <property type="match status" value="1"/>
</dbReference>
<evidence type="ECO:0000313" key="3">
    <source>
        <dbReference type="Proteomes" id="UP001156691"/>
    </source>
</evidence>
<evidence type="ECO:0000313" key="2">
    <source>
        <dbReference type="EMBL" id="GLQ55437.1"/>
    </source>
</evidence>
<sequence length="196" mass="20824">MTWYGDNGFYLDGQGQVSWFNSSLSSSAAGVGLIRDNDGFGYGLGIEAGQRIAIAPEWSLTPQAQLSYSSVTFDDFTDAFGALVSLDESHVLVGRLGFSIDRQSEWQDASGQSNRSHLYGIANLYIPLQNSSTVDVAGTSIETVAESLWGGIGVGGSLSLDDDRYAIHGEVLAKTSLDAFGESHAVSGIIGFRVKL</sequence>
<dbReference type="InterPro" id="IPR005546">
    <property type="entry name" value="Autotransporte_beta"/>
</dbReference>
<feature type="domain" description="Autotransporter" evidence="1">
    <location>
        <begin position="1"/>
        <end position="196"/>
    </location>
</feature>
<dbReference type="Gene3D" id="2.40.128.130">
    <property type="entry name" value="Autotransporter beta-domain"/>
    <property type="match status" value="1"/>
</dbReference>
<dbReference type="InterPro" id="IPR006315">
    <property type="entry name" value="OM_autotransptr_brl_dom"/>
</dbReference>
<keyword evidence="3" id="KW-1185">Reference proteome</keyword>
<evidence type="ECO:0000259" key="1">
    <source>
        <dbReference type="PROSITE" id="PS51208"/>
    </source>
</evidence>
<accession>A0ABQ5W640</accession>
<dbReference type="PANTHER" id="PTHR35037">
    <property type="entry name" value="C-TERMINAL REGION OF AIDA-LIKE PROTEIN"/>
    <property type="match status" value="1"/>
</dbReference>
<gene>
    <name evidence="2" type="ORF">GCM10010862_26960</name>
</gene>
<name>A0ABQ5W640_9HYPH</name>
<comment type="caution">
    <text evidence="2">The sequence shown here is derived from an EMBL/GenBank/DDBJ whole genome shotgun (WGS) entry which is preliminary data.</text>
</comment>
<dbReference type="SUPFAM" id="SSF103515">
    <property type="entry name" value="Autotransporter"/>
    <property type="match status" value="1"/>
</dbReference>
<protein>
    <recommendedName>
        <fullName evidence="1">Autotransporter domain-containing protein</fullName>
    </recommendedName>
</protein>
<organism evidence="2 3">
    <name type="scientific">Devosia nitrariae</name>
    <dbReference type="NCBI Taxonomy" id="2071872"/>
    <lineage>
        <taxon>Bacteria</taxon>
        <taxon>Pseudomonadati</taxon>
        <taxon>Pseudomonadota</taxon>
        <taxon>Alphaproteobacteria</taxon>
        <taxon>Hyphomicrobiales</taxon>
        <taxon>Devosiaceae</taxon>
        <taxon>Devosia</taxon>
    </lineage>
</organism>